<dbReference type="RefSeq" id="WP_113034034.1">
    <property type="nucleotide sequence ID" value="NZ_QMFB01000018.1"/>
</dbReference>
<gene>
    <name evidence="1" type="ORF">DQG23_26430</name>
</gene>
<protein>
    <submittedName>
        <fullName evidence="1">DUF2533 domain-containing protein</fullName>
    </submittedName>
</protein>
<accession>A0A329MC52</accession>
<dbReference type="OrthoDB" id="2679622at2"/>
<evidence type="ECO:0000313" key="1">
    <source>
        <dbReference type="EMBL" id="RAV17669.1"/>
    </source>
</evidence>
<dbReference type="Pfam" id="PF10752">
    <property type="entry name" value="DUF2533"/>
    <property type="match status" value="1"/>
</dbReference>
<dbReference type="EMBL" id="QMFB01000018">
    <property type="protein sequence ID" value="RAV17669.1"/>
    <property type="molecule type" value="Genomic_DNA"/>
</dbReference>
<organism evidence="1 2">
    <name type="scientific">Paenibacillus contaminans</name>
    <dbReference type="NCBI Taxonomy" id="450362"/>
    <lineage>
        <taxon>Bacteria</taxon>
        <taxon>Bacillati</taxon>
        <taxon>Bacillota</taxon>
        <taxon>Bacilli</taxon>
        <taxon>Bacillales</taxon>
        <taxon>Paenibacillaceae</taxon>
        <taxon>Paenibacillus</taxon>
    </lineage>
</organism>
<sequence>MSVHYAISEHSRRQAARIENFNRLDELRERHIEEAVAKCLRGEAFSVAAINEATAAINELARQGIVPTRQTVTEQMVRDYAVKLKA</sequence>
<dbReference type="InterPro" id="IPR019688">
    <property type="entry name" value="DUF2533"/>
</dbReference>
<dbReference type="Proteomes" id="UP000250369">
    <property type="component" value="Unassembled WGS sequence"/>
</dbReference>
<name>A0A329MC52_9BACL</name>
<proteinExistence type="predicted"/>
<dbReference type="AlphaFoldDB" id="A0A329MC52"/>
<comment type="caution">
    <text evidence="1">The sequence shown here is derived from an EMBL/GenBank/DDBJ whole genome shotgun (WGS) entry which is preliminary data.</text>
</comment>
<keyword evidence="2" id="KW-1185">Reference proteome</keyword>
<reference evidence="1 2" key="1">
    <citation type="journal article" date="2009" name="Int. J. Syst. Evol. Microbiol.">
        <title>Paenibacillus contaminans sp. nov., isolated from a contaminated laboratory plate.</title>
        <authorList>
            <person name="Chou J.H."/>
            <person name="Lee J.H."/>
            <person name="Lin M.C."/>
            <person name="Chang P.S."/>
            <person name="Arun A.B."/>
            <person name="Young C.C."/>
            <person name="Chen W.M."/>
        </authorList>
    </citation>
    <scope>NUCLEOTIDE SEQUENCE [LARGE SCALE GENOMIC DNA]</scope>
    <source>
        <strain evidence="1 2">CKOBP-6</strain>
    </source>
</reference>
<evidence type="ECO:0000313" key="2">
    <source>
        <dbReference type="Proteomes" id="UP000250369"/>
    </source>
</evidence>